<accession>A0A502GSX3</accession>
<proteinExistence type="predicted"/>
<evidence type="ECO:0000313" key="2">
    <source>
        <dbReference type="Proteomes" id="UP000317663"/>
    </source>
</evidence>
<name>A0A502GSX3_9GAMM</name>
<dbReference type="EMBL" id="RCZD01000001">
    <property type="protein sequence ID" value="TPG65021.1"/>
    <property type="molecule type" value="Genomic_DNA"/>
</dbReference>
<dbReference type="AlphaFoldDB" id="A0A502GSX3"/>
<evidence type="ECO:0000313" key="1">
    <source>
        <dbReference type="EMBL" id="TPG65021.1"/>
    </source>
</evidence>
<sequence length="677" mass="70541">MTLDGVITYQDLNELDPPGVLIVISKSAHAAIGDYLTLYWNGIQANILYIDTNTPSDFFPWKTIIPASLVPNGSYPVQYIRMDAAQNIAASSIVTALVQRDASGVLAAPTFPEAINNILSGSAISDGTTIAVPAYNGIAENDTLQIAWVGANSAGETIPDSVVTLSHVVTANEVAGGFKVSIVPPFIAAIGVGQASAWYTVQPANHNLPISSKIAQAQVNMTEVTLPAPVFPEGNDGWIDASEATSSSGISLAIPAYPGMGVNDIVTIYWQGKVKGTLVPKAFNIDTHIVVAADLISGFTTSVPGTAITPIGIGEGQAYYRVSFIDRSQGVSAAALINVDTLHTQLLPAPSFPEAGNDGITFSEAADGTTMQVSYPGMAEGDGISVNWQGYQSDGITLISGSGFSDIHTVTAQEVQVQKVTITIPSSNITVIGNGYATGQYQATFLAGGMANSTSIKVTVMAEQTPVFQIKTTSGAPYWSNPADIVRPCNVVTVSGAPGTEVEVNLQSTREAYFTDGTQAWRGYLPVAGFVNLSVYCMAISTVGVSAFDVTNASNFAAGAMVFNDYFTGSGGLLKYGYSTGASANGSTVNSLYVWMDDNPAITRVTFSVTGNATIPGYKQIALINLSDARSASVNVIDSTAELSAFTINAPQSSIPSTVTGNITFASPLSAKDTSHE</sequence>
<dbReference type="Proteomes" id="UP000317663">
    <property type="component" value="Unassembled WGS sequence"/>
</dbReference>
<organism evidence="1 2">
    <name type="scientific">Ewingella americana</name>
    <dbReference type="NCBI Taxonomy" id="41202"/>
    <lineage>
        <taxon>Bacteria</taxon>
        <taxon>Pseudomonadati</taxon>
        <taxon>Pseudomonadota</taxon>
        <taxon>Gammaproteobacteria</taxon>
        <taxon>Enterobacterales</taxon>
        <taxon>Yersiniaceae</taxon>
        <taxon>Ewingella</taxon>
    </lineage>
</organism>
<protein>
    <submittedName>
        <fullName evidence="1">Uncharacterized protein</fullName>
    </submittedName>
</protein>
<comment type="caution">
    <text evidence="1">The sequence shown here is derived from an EMBL/GenBank/DDBJ whole genome shotgun (WGS) entry which is preliminary data.</text>
</comment>
<gene>
    <name evidence="1" type="ORF">EAH77_01905</name>
</gene>
<reference evidence="1 2" key="1">
    <citation type="journal article" date="2019" name="Environ. Microbiol.">
        <title>Species interactions and distinct microbial communities in high Arctic permafrost affected cryosols are associated with the CH4 and CO2 gas fluxes.</title>
        <authorList>
            <person name="Altshuler I."/>
            <person name="Hamel J."/>
            <person name="Turney S."/>
            <person name="Magnuson E."/>
            <person name="Levesque R."/>
            <person name="Greer C."/>
            <person name="Whyte L.G."/>
        </authorList>
    </citation>
    <scope>NUCLEOTIDE SEQUENCE [LARGE SCALE GENOMIC DNA]</scope>
    <source>
        <strain evidence="1 2">E4</strain>
    </source>
</reference>
<keyword evidence="2" id="KW-1185">Reference proteome</keyword>